<reference evidence="2" key="1">
    <citation type="submission" date="2012-08" db="EMBL/GenBank/DDBJ databases">
        <title>The Genome Sequence of Wuchereria bancrofti.</title>
        <authorList>
            <person name="Nutman T.B."/>
            <person name="Fink D.L."/>
            <person name="Russ C."/>
            <person name="Young S."/>
            <person name="Zeng Q."/>
            <person name="Koehrsen M."/>
            <person name="Alvarado L."/>
            <person name="Berlin A."/>
            <person name="Chapman S.B."/>
            <person name="Chen Z."/>
            <person name="Freedman E."/>
            <person name="Gellesch M."/>
            <person name="Goldberg J."/>
            <person name="Griggs A."/>
            <person name="Gujja S."/>
            <person name="Heilman E.R."/>
            <person name="Heiman D."/>
            <person name="Hepburn T."/>
            <person name="Howarth C."/>
            <person name="Jen D."/>
            <person name="Larson L."/>
            <person name="Lewis B."/>
            <person name="Mehta T."/>
            <person name="Park D."/>
            <person name="Pearson M."/>
            <person name="Roberts A."/>
            <person name="Saif S."/>
            <person name="Shea T."/>
            <person name="Shenoy N."/>
            <person name="Sisk P."/>
            <person name="Stolte C."/>
            <person name="Sykes S."/>
            <person name="Walk T."/>
            <person name="White J."/>
            <person name="Yandava C."/>
            <person name="Haas B."/>
            <person name="Henn M.R."/>
            <person name="Nusbaum C."/>
            <person name="Birren B."/>
        </authorList>
    </citation>
    <scope>NUCLEOTIDE SEQUENCE [LARGE SCALE GENOMIC DNA]</scope>
    <source>
        <strain evidence="2">NA</strain>
    </source>
</reference>
<dbReference type="EMBL" id="ADBV01014213">
    <property type="protein sequence ID" value="EJW73364.1"/>
    <property type="molecule type" value="Genomic_DNA"/>
</dbReference>
<protein>
    <submittedName>
        <fullName evidence="1">Uncharacterized protein</fullName>
    </submittedName>
</protein>
<sequence length="44" mass="5131">MVTHGRIPSYRFVIPSTVYDPFLPENKGFCNPKTPRYFSNDIQP</sequence>
<organism evidence="1 2">
    <name type="scientific">Wuchereria bancrofti</name>
    <dbReference type="NCBI Taxonomy" id="6293"/>
    <lineage>
        <taxon>Eukaryota</taxon>
        <taxon>Metazoa</taxon>
        <taxon>Ecdysozoa</taxon>
        <taxon>Nematoda</taxon>
        <taxon>Chromadorea</taxon>
        <taxon>Rhabditida</taxon>
        <taxon>Spirurina</taxon>
        <taxon>Spiruromorpha</taxon>
        <taxon>Filarioidea</taxon>
        <taxon>Onchocercidae</taxon>
        <taxon>Wuchereria</taxon>
    </lineage>
</organism>
<comment type="caution">
    <text evidence="1">The sequence shown here is derived from an EMBL/GenBank/DDBJ whole genome shotgun (WGS) entry which is preliminary data.</text>
</comment>
<dbReference type="AlphaFoldDB" id="J9ED77"/>
<name>J9ED77_WUCBA</name>
<evidence type="ECO:0000313" key="2">
    <source>
        <dbReference type="Proteomes" id="UP000004810"/>
    </source>
</evidence>
<proteinExistence type="predicted"/>
<feature type="non-terminal residue" evidence="1">
    <location>
        <position position="44"/>
    </location>
</feature>
<accession>J9ED77</accession>
<dbReference type="Proteomes" id="UP000004810">
    <property type="component" value="Unassembled WGS sequence"/>
</dbReference>
<evidence type="ECO:0000313" key="1">
    <source>
        <dbReference type="EMBL" id="EJW73364.1"/>
    </source>
</evidence>
<gene>
    <name evidence="1" type="ORF">WUBG_15730</name>
</gene>